<proteinExistence type="predicted"/>
<feature type="signal peptide" evidence="1">
    <location>
        <begin position="1"/>
        <end position="21"/>
    </location>
</feature>
<comment type="caution">
    <text evidence="2">The sequence shown here is derived from an EMBL/GenBank/DDBJ whole genome shotgun (WGS) entry which is preliminary data.</text>
</comment>
<dbReference type="PANTHER" id="PTHR40050">
    <property type="entry name" value="INNER SPORE COAT PROTEIN H"/>
    <property type="match status" value="1"/>
</dbReference>
<sequence length="614" mass="70824">MNNLLFSSIIVLTYIVNISNAVNFKVICAPFDYGGTGVSVNIDGTSYPMTSANNDIYFEYNFNGTPKNYYYEITGTALNELSLIETPRAWDSQSDTTLNEVYGRKYTIGDSIIQTIPRLYEKLEGYDKYSLLFQEGEVPVINVHLNPMDYAELIGLTDDNKKKYTIEFELYTPYEKYHFTNATIKLSGQGSITQEKKPYKIDLSGNEQDKQNSEIYKRKEFKLRSLRYDESYIKNKIAGDIAESLGLPIVQTAPCRLYINNKSYGLYEISDMYKKKFLRRFFNPPKNGDDYVYGSLYKGVSQESYPAYLYDDFGTVEISELYETIVPSTQNAQNPYADLQNMMAWLKSVQPNTSKEEIEKRFDVDMFLKYALIEYLTCHWDGYLSHGNNFFIYVEPNNGKYHFLSYDFDMTFGKWCEAKEGTIDDYVTNVVETDKRVYGTGPQRKPLLYSNILSNPNIKPQFEELVKNVVTNLFNIQALGPRIDYFFTFLKNDMYWDVDCINKTIETKFFQGADAQEVPTVEIINQQYSDIDTDPENMKAFIKYKSSNLAKIYGIQSFNKESKLGTVGNKIIATEKSEKDDESSVLFHGSSNDSTINKPTVLLLIISFLFTFFM</sequence>
<reference evidence="2 3" key="1">
    <citation type="submission" date="2016-08" db="EMBL/GenBank/DDBJ databases">
        <title>A Parts List for Fungal Cellulosomes Revealed by Comparative Genomics.</title>
        <authorList>
            <consortium name="DOE Joint Genome Institute"/>
            <person name="Haitjema C.H."/>
            <person name="Gilmore S.P."/>
            <person name="Henske J.K."/>
            <person name="Solomon K.V."/>
            <person name="De Groot R."/>
            <person name="Kuo A."/>
            <person name="Mondo S.J."/>
            <person name="Salamov A.A."/>
            <person name="Labutti K."/>
            <person name="Zhao Z."/>
            <person name="Chiniquy J."/>
            <person name="Barry K."/>
            <person name="Brewer H.M."/>
            <person name="Purvine S.O."/>
            <person name="Wright A.T."/>
            <person name="Boxma B."/>
            <person name="Van Alen T."/>
            <person name="Hackstein J.H."/>
            <person name="Baker S.E."/>
            <person name="Grigoriev I.V."/>
            <person name="O'Malley M.A."/>
        </authorList>
    </citation>
    <scope>NUCLEOTIDE SEQUENCE [LARGE SCALE GENOMIC DNA]</scope>
    <source>
        <strain evidence="2 3">G1</strain>
    </source>
</reference>
<accession>A0A1Y2DB72</accession>
<dbReference type="InterPro" id="IPR014867">
    <property type="entry name" value="Spore_coat_CotH_CotH2/3/7"/>
</dbReference>
<dbReference type="AlphaFoldDB" id="A0A1Y2DB72"/>
<protein>
    <submittedName>
        <fullName evidence="2">Coth-domain-containing protein</fullName>
    </submittedName>
</protein>
<dbReference type="Pfam" id="PF08757">
    <property type="entry name" value="CotH"/>
    <property type="match status" value="1"/>
</dbReference>
<organism evidence="2 3">
    <name type="scientific">Neocallimastix californiae</name>
    <dbReference type="NCBI Taxonomy" id="1754190"/>
    <lineage>
        <taxon>Eukaryota</taxon>
        <taxon>Fungi</taxon>
        <taxon>Fungi incertae sedis</taxon>
        <taxon>Chytridiomycota</taxon>
        <taxon>Chytridiomycota incertae sedis</taxon>
        <taxon>Neocallimastigomycetes</taxon>
        <taxon>Neocallimastigales</taxon>
        <taxon>Neocallimastigaceae</taxon>
        <taxon>Neocallimastix</taxon>
    </lineage>
</organism>
<dbReference type="PANTHER" id="PTHR40050:SF1">
    <property type="entry name" value="INNER SPORE COAT PROTEIN H"/>
    <property type="match status" value="1"/>
</dbReference>
<evidence type="ECO:0000313" key="2">
    <source>
        <dbReference type="EMBL" id="ORY56510.1"/>
    </source>
</evidence>
<feature type="chain" id="PRO_5012282363" evidence="1">
    <location>
        <begin position="22"/>
        <end position="614"/>
    </location>
</feature>
<dbReference type="OrthoDB" id="10267127at2759"/>
<name>A0A1Y2DB72_9FUNG</name>
<dbReference type="Proteomes" id="UP000193920">
    <property type="component" value="Unassembled WGS sequence"/>
</dbReference>
<dbReference type="EMBL" id="MCOG01000073">
    <property type="protein sequence ID" value="ORY56510.1"/>
    <property type="molecule type" value="Genomic_DNA"/>
</dbReference>
<keyword evidence="3" id="KW-1185">Reference proteome</keyword>
<gene>
    <name evidence="2" type="ORF">LY90DRAFT_669387</name>
</gene>
<evidence type="ECO:0000256" key="1">
    <source>
        <dbReference type="SAM" id="SignalP"/>
    </source>
</evidence>
<evidence type="ECO:0000313" key="3">
    <source>
        <dbReference type="Proteomes" id="UP000193920"/>
    </source>
</evidence>
<keyword evidence="1" id="KW-0732">Signal</keyword>